<evidence type="ECO:0000313" key="2">
    <source>
        <dbReference type="EMBL" id="RBP73782.1"/>
    </source>
</evidence>
<reference evidence="2 3" key="1">
    <citation type="submission" date="2018-06" db="EMBL/GenBank/DDBJ databases">
        <title>Freshwater and sediment microbial communities from various areas in North America, analyzing microbe dynamics in response to fracking.</title>
        <authorList>
            <person name="Lamendella R."/>
        </authorList>
    </citation>
    <scope>NUCLEOTIDE SEQUENCE [LARGE SCALE GENOMIC DNA]</scope>
    <source>
        <strain evidence="2 3">3b_TX</strain>
    </source>
</reference>
<dbReference type="EMBL" id="QNSB01000002">
    <property type="protein sequence ID" value="RBP73782.1"/>
    <property type="molecule type" value="Genomic_DNA"/>
</dbReference>
<keyword evidence="3" id="KW-1185">Reference proteome</keyword>
<dbReference type="PANTHER" id="PTHR43162">
    <property type="match status" value="1"/>
</dbReference>
<proteinExistence type="predicted"/>
<name>A0A366IMQ5_9MICO</name>
<gene>
    <name evidence="2" type="ORF">DFO65_102312</name>
</gene>
<dbReference type="Pfam" id="PF13460">
    <property type="entry name" value="NAD_binding_10"/>
    <property type="match status" value="1"/>
</dbReference>
<organism evidence="2 3">
    <name type="scientific">Brevibacterium celere</name>
    <dbReference type="NCBI Taxonomy" id="225845"/>
    <lineage>
        <taxon>Bacteria</taxon>
        <taxon>Bacillati</taxon>
        <taxon>Actinomycetota</taxon>
        <taxon>Actinomycetes</taxon>
        <taxon>Micrococcales</taxon>
        <taxon>Brevibacteriaceae</taxon>
        <taxon>Brevibacterium</taxon>
    </lineage>
</organism>
<dbReference type="PANTHER" id="PTHR43162:SF1">
    <property type="entry name" value="PRESTALK A DIFFERENTIATION PROTEIN A"/>
    <property type="match status" value="1"/>
</dbReference>
<comment type="caution">
    <text evidence="2">The sequence shown here is derived from an EMBL/GenBank/DDBJ whole genome shotgun (WGS) entry which is preliminary data.</text>
</comment>
<dbReference type="InterPro" id="IPR051604">
    <property type="entry name" value="Ergot_Alk_Oxidoreductase"/>
</dbReference>
<dbReference type="RefSeq" id="WP_113903213.1">
    <property type="nucleotide sequence ID" value="NZ_QNSB01000002.1"/>
</dbReference>
<evidence type="ECO:0000259" key="1">
    <source>
        <dbReference type="Pfam" id="PF13460"/>
    </source>
</evidence>
<feature type="domain" description="NAD(P)-binding" evidence="1">
    <location>
        <begin position="10"/>
        <end position="139"/>
    </location>
</feature>
<dbReference type="Proteomes" id="UP000253509">
    <property type="component" value="Unassembled WGS sequence"/>
</dbReference>
<dbReference type="InterPro" id="IPR036291">
    <property type="entry name" value="NAD(P)-bd_dom_sf"/>
</dbReference>
<dbReference type="SUPFAM" id="SSF51735">
    <property type="entry name" value="NAD(P)-binding Rossmann-fold domains"/>
    <property type="match status" value="1"/>
</dbReference>
<evidence type="ECO:0000313" key="3">
    <source>
        <dbReference type="Proteomes" id="UP000253509"/>
    </source>
</evidence>
<dbReference type="InterPro" id="IPR016040">
    <property type="entry name" value="NAD(P)-bd_dom"/>
</dbReference>
<accession>A0A366IMQ5</accession>
<protein>
    <submittedName>
        <fullName evidence="2">Uncharacterized protein YbjT (DUF2867 family)</fullName>
    </submittedName>
</protein>
<sequence length="255" mass="27476">MTVNPILVTGGTGNIGTRVVRMLHEADREVRILTRRPHSSSPGTEYVYGDTVRNHGLDEAVAGVDTLIHLAGGARGDDAAADNLVAAARRAEVRHIVLISVTGAERMPIGYFRRKAKAEDIIIGSGLPFSILRAAQLHDFVLPIIRSLSMLRIAPRGLRFEPVDADEVAARLTALALGTPAGRVPDVVGPQVLDCREMVSTYNRVGELRRPIVSMRLWGTIGRAYREGANLAEAGAVRGLRSWEEHLRGTAAVAG</sequence>
<dbReference type="AlphaFoldDB" id="A0A366IMQ5"/>
<dbReference type="Gene3D" id="3.40.50.720">
    <property type="entry name" value="NAD(P)-binding Rossmann-like Domain"/>
    <property type="match status" value="1"/>
</dbReference>